<accession>A0ACA9PJQ1</accession>
<proteinExistence type="predicted"/>
<sequence>MLSRKCSISSLLNEGIAKPSCTNSTNQRKKVICNCNKYSRSLVDYRMKDAYKNRIQQLPKRQKDPRSSQDITEVEVSDTPASVVDEFTFQPRVRNLALNSSAIEEFSLNSAENEDLNNELLDMYSEDNNFLENSTEFGENLGNNNVFEDYSAPDFDSKISPEPDNLFTDDRFT</sequence>
<reference evidence="1" key="1">
    <citation type="submission" date="2021-06" db="EMBL/GenBank/DDBJ databases">
        <authorList>
            <person name="Kallberg Y."/>
            <person name="Tangrot J."/>
            <person name="Rosling A."/>
        </authorList>
    </citation>
    <scope>NUCLEOTIDE SEQUENCE</scope>
    <source>
        <strain evidence="1">MA461A</strain>
    </source>
</reference>
<dbReference type="Proteomes" id="UP000789920">
    <property type="component" value="Unassembled WGS sequence"/>
</dbReference>
<comment type="caution">
    <text evidence="1">The sequence shown here is derived from an EMBL/GenBank/DDBJ whole genome shotgun (WGS) entry which is preliminary data.</text>
</comment>
<feature type="non-terminal residue" evidence="1">
    <location>
        <position position="173"/>
    </location>
</feature>
<name>A0ACA9PJQ1_9GLOM</name>
<gene>
    <name evidence="1" type="ORF">RPERSI_LOCUS10595</name>
</gene>
<keyword evidence="2" id="KW-1185">Reference proteome</keyword>
<dbReference type="EMBL" id="CAJVQC010021112">
    <property type="protein sequence ID" value="CAG8711827.1"/>
    <property type="molecule type" value="Genomic_DNA"/>
</dbReference>
<evidence type="ECO:0000313" key="2">
    <source>
        <dbReference type="Proteomes" id="UP000789920"/>
    </source>
</evidence>
<protein>
    <submittedName>
        <fullName evidence="1">30871_t:CDS:1</fullName>
    </submittedName>
</protein>
<organism evidence="1 2">
    <name type="scientific">Racocetra persica</name>
    <dbReference type="NCBI Taxonomy" id="160502"/>
    <lineage>
        <taxon>Eukaryota</taxon>
        <taxon>Fungi</taxon>
        <taxon>Fungi incertae sedis</taxon>
        <taxon>Mucoromycota</taxon>
        <taxon>Glomeromycotina</taxon>
        <taxon>Glomeromycetes</taxon>
        <taxon>Diversisporales</taxon>
        <taxon>Gigasporaceae</taxon>
        <taxon>Racocetra</taxon>
    </lineage>
</organism>
<evidence type="ECO:0000313" key="1">
    <source>
        <dbReference type="EMBL" id="CAG8711827.1"/>
    </source>
</evidence>